<feature type="DNA-binding region" description="H-T-H motif" evidence="2">
    <location>
        <begin position="22"/>
        <end position="41"/>
    </location>
</feature>
<reference evidence="4" key="1">
    <citation type="submission" date="2023-02" db="EMBL/GenBank/DDBJ databases">
        <title>Polaribacter ponticola sp. nov., isolated from seawater.</title>
        <authorList>
            <person name="Baek J.H."/>
            <person name="Kim J.M."/>
            <person name="Choi D.G."/>
            <person name="Jeon C.O."/>
        </authorList>
    </citation>
    <scope>NUCLEOTIDE SEQUENCE</scope>
    <source>
        <strain evidence="4">MSW5</strain>
    </source>
</reference>
<dbReference type="InterPro" id="IPR009057">
    <property type="entry name" value="Homeodomain-like_sf"/>
</dbReference>
<proteinExistence type="predicted"/>
<evidence type="ECO:0000259" key="3">
    <source>
        <dbReference type="PROSITE" id="PS50977"/>
    </source>
</evidence>
<dbReference type="Gene3D" id="1.10.357.10">
    <property type="entry name" value="Tetracycline Repressor, domain 2"/>
    <property type="match status" value="1"/>
</dbReference>
<dbReference type="RefSeq" id="WP_265726036.1">
    <property type="nucleotide sequence ID" value="NZ_JAOSLC020000003.1"/>
</dbReference>
<keyword evidence="1 2" id="KW-0238">DNA-binding</keyword>
<feature type="domain" description="HTH tetR-type" evidence="3">
    <location>
        <begin position="1"/>
        <end position="59"/>
    </location>
</feature>
<name>A0ABT5SBJ5_9FLAO</name>
<evidence type="ECO:0000256" key="1">
    <source>
        <dbReference type="ARBA" id="ARBA00023125"/>
    </source>
</evidence>
<sequence>MKDKIIEKAGELFLNLGFKSVTMDEIANELGISKKTLYKYFSNKHALVEETTSSLHNSCFTIINKVTNQGYNAIRENFEIKKTFKEMFKNASSSPIYQLKKYYPKIHEKTMQKEMILFTDCLKENLKKGIEKGYYREDTNIDLASQFYIYLVFSVHENTIENHKTQQLEQEVLIYHTRAIATEKGLQELENQLKINQY</sequence>
<dbReference type="InterPro" id="IPR050624">
    <property type="entry name" value="HTH-type_Tx_Regulator"/>
</dbReference>
<dbReference type="SUPFAM" id="SSF46689">
    <property type="entry name" value="Homeodomain-like"/>
    <property type="match status" value="1"/>
</dbReference>
<dbReference type="PRINTS" id="PR00455">
    <property type="entry name" value="HTHTETR"/>
</dbReference>
<dbReference type="EMBL" id="JAOSLC020000003">
    <property type="protein sequence ID" value="MDD7915491.1"/>
    <property type="molecule type" value="Genomic_DNA"/>
</dbReference>
<keyword evidence="5" id="KW-1185">Reference proteome</keyword>
<evidence type="ECO:0000256" key="2">
    <source>
        <dbReference type="PROSITE-ProRule" id="PRU00335"/>
    </source>
</evidence>
<dbReference type="Proteomes" id="UP001151478">
    <property type="component" value="Unassembled WGS sequence"/>
</dbReference>
<protein>
    <submittedName>
        <fullName evidence="4">TetR/AcrR family transcriptional regulator</fullName>
    </submittedName>
</protein>
<dbReference type="PANTHER" id="PTHR43479:SF11">
    <property type="entry name" value="ACREF_ENVCD OPERON REPRESSOR-RELATED"/>
    <property type="match status" value="1"/>
</dbReference>
<accession>A0ABT5SBJ5</accession>
<dbReference type="Pfam" id="PF00440">
    <property type="entry name" value="TetR_N"/>
    <property type="match status" value="1"/>
</dbReference>
<evidence type="ECO:0000313" key="5">
    <source>
        <dbReference type="Proteomes" id="UP001151478"/>
    </source>
</evidence>
<evidence type="ECO:0000313" key="4">
    <source>
        <dbReference type="EMBL" id="MDD7915491.1"/>
    </source>
</evidence>
<organism evidence="4 5">
    <name type="scientific">Polaribacter ponticola</name>
    <dbReference type="NCBI Taxonomy" id="2978475"/>
    <lineage>
        <taxon>Bacteria</taxon>
        <taxon>Pseudomonadati</taxon>
        <taxon>Bacteroidota</taxon>
        <taxon>Flavobacteriia</taxon>
        <taxon>Flavobacteriales</taxon>
        <taxon>Flavobacteriaceae</taxon>
    </lineage>
</organism>
<dbReference type="PANTHER" id="PTHR43479">
    <property type="entry name" value="ACREF/ENVCD OPERON REPRESSOR-RELATED"/>
    <property type="match status" value="1"/>
</dbReference>
<dbReference type="PROSITE" id="PS50977">
    <property type="entry name" value="HTH_TETR_2"/>
    <property type="match status" value="1"/>
</dbReference>
<comment type="caution">
    <text evidence="4">The sequence shown here is derived from an EMBL/GenBank/DDBJ whole genome shotgun (WGS) entry which is preliminary data.</text>
</comment>
<dbReference type="InterPro" id="IPR001647">
    <property type="entry name" value="HTH_TetR"/>
</dbReference>
<gene>
    <name evidence="4" type="ORF">N5A56_014170</name>
</gene>